<sequence length="461" mass="49138">MSQAIRVAVVGHTNVGKTSLLRTLLRDAGFGTVSRQPSTTRHVEGAVMQVEGRPVLELFDTPGLEEPIALLEHLEGYRGEGRLDAAGRVERFLADGPAVARFEQEAKVLRQLRQCDAGLLVIDVRDRVLAKHRDELQLLAACAVPLLPVFNFVRAPSSEEAAWREVLARAGLHASVRFDSVAPEREAEPRLYTALGTVVERARPGLQALLAAREAERLGRRRGACALLADCLLEVAAARREVPLGEPVDAAVRELGDAVRALERGALDALLRLYQFDPDALDAVDLPVENGRLEHDLFSPEALRAAGTRVGGGAAAGAAAGLGIDLAVGGISLGAAALLGAAAGGGVQAARQFGRRMAARLRGTRELSVEDAVLRLLGLRLLELAQALESRGHAAQDPLPLPADARDAWRGRPLPAPLRRARAHPEWSSLSSVRFDREARDEAAAELAAVLLAQLDEAPPG</sequence>
<dbReference type="InterPro" id="IPR006073">
    <property type="entry name" value="GTP-bd"/>
</dbReference>
<feature type="region of interest" description="Disordered" evidence="1">
    <location>
        <begin position="393"/>
        <end position="412"/>
    </location>
</feature>
<protein>
    <submittedName>
        <fullName evidence="3">GTPase/DUF3482 domain-containing protein</fullName>
    </submittedName>
</protein>
<organism evidence="3 4">
    <name type="scientific">Pseudomarimonas salicorniae</name>
    <dbReference type="NCBI Taxonomy" id="2933270"/>
    <lineage>
        <taxon>Bacteria</taxon>
        <taxon>Pseudomonadati</taxon>
        <taxon>Pseudomonadota</taxon>
        <taxon>Gammaproteobacteria</taxon>
        <taxon>Lysobacterales</taxon>
        <taxon>Lysobacteraceae</taxon>
        <taxon>Pseudomarimonas</taxon>
    </lineage>
</organism>
<gene>
    <name evidence="3" type="ORF">M0G41_07090</name>
</gene>
<dbReference type="PANTHER" id="PTHR42714">
    <property type="entry name" value="TRNA MODIFICATION GTPASE GTPBP3"/>
    <property type="match status" value="1"/>
</dbReference>
<dbReference type="NCBIfam" id="TIGR00231">
    <property type="entry name" value="small_GTP"/>
    <property type="match status" value="1"/>
</dbReference>
<proteinExistence type="predicted"/>
<evidence type="ECO:0000313" key="3">
    <source>
        <dbReference type="EMBL" id="MCK7593431.1"/>
    </source>
</evidence>
<dbReference type="InterPro" id="IPR021871">
    <property type="entry name" value="DUF3482"/>
</dbReference>
<dbReference type="SUPFAM" id="SSF52540">
    <property type="entry name" value="P-loop containing nucleoside triphosphate hydrolases"/>
    <property type="match status" value="1"/>
</dbReference>
<dbReference type="InterPro" id="IPR005225">
    <property type="entry name" value="Small_GTP-bd"/>
</dbReference>
<reference evidence="3" key="1">
    <citation type="submission" date="2022-04" db="EMBL/GenBank/DDBJ databases">
        <title>Lysobacter sp. CAU 1642 isolated from sea sand.</title>
        <authorList>
            <person name="Kim W."/>
        </authorList>
    </citation>
    <scope>NUCLEOTIDE SEQUENCE</scope>
    <source>
        <strain evidence="3">CAU 1642</strain>
    </source>
</reference>
<name>A0ABT0GFW8_9GAMM</name>
<dbReference type="Pfam" id="PF01926">
    <property type="entry name" value="MMR_HSR1"/>
    <property type="match status" value="1"/>
</dbReference>
<dbReference type="PANTHER" id="PTHR42714:SF7">
    <property type="entry name" value="G DOMAIN-CONTAINING PROTEIN"/>
    <property type="match status" value="1"/>
</dbReference>
<dbReference type="Gene3D" id="3.40.50.300">
    <property type="entry name" value="P-loop containing nucleotide triphosphate hydrolases"/>
    <property type="match status" value="1"/>
</dbReference>
<feature type="domain" description="G" evidence="2">
    <location>
        <begin position="6"/>
        <end position="139"/>
    </location>
</feature>
<dbReference type="Proteomes" id="UP001431449">
    <property type="component" value="Unassembled WGS sequence"/>
</dbReference>
<dbReference type="RefSeq" id="WP_248206980.1">
    <property type="nucleotide sequence ID" value="NZ_JALNMH010000005.1"/>
</dbReference>
<evidence type="ECO:0000256" key="1">
    <source>
        <dbReference type="SAM" id="MobiDB-lite"/>
    </source>
</evidence>
<dbReference type="Pfam" id="PF11981">
    <property type="entry name" value="DUF3482"/>
    <property type="match status" value="1"/>
</dbReference>
<keyword evidence="4" id="KW-1185">Reference proteome</keyword>
<dbReference type="CDD" id="cd00882">
    <property type="entry name" value="Ras_like_GTPase"/>
    <property type="match status" value="1"/>
</dbReference>
<comment type="caution">
    <text evidence="3">The sequence shown here is derived from an EMBL/GenBank/DDBJ whole genome shotgun (WGS) entry which is preliminary data.</text>
</comment>
<dbReference type="EMBL" id="JALNMH010000005">
    <property type="protein sequence ID" value="MCK7593431.1"/>
    <property type="molecule type" value="Genomic_DNA"/>
</dbReference>
<dbReference type="InterPro" id="IPR027417">
    <property type="entry name" value="P-loop_NTPase"/>
</dbReference>
<evidence type="ECO:0000259" key="2">
    <source>
        <dbReference type="Pfam" id="PF01926"/>
    </source>
</evidence>
<evidence type="ECO:0000313" key="4">
    <source>
        <dbReference type="Proteomes" id="UP001431449"/>
    </source>
</evidence>
<accession>A0ABT0GFW8</accession>